<evidence type="ECO:0000256" key="3">
    <source>
        <dbReference type="ARBA" id="ARBA00022664"/>
    </source>
</evidence>
<dbReference type="PANTHER" id="PTHR23329">
    <property type="entry name" value="TUFTELIN-INTERACTING PROTEIN 11-RELATED"/>
    <property type="match status" value="1"/>
</dbReference>
<gene>
    <name evidence="9" type="ORF">EB796_023293</name>
</gene>
<dbReference type="PROSITE" id="PS50174">
    <property type="entry name" value="G_PATCH"/>
    <property type="match status" value="1"/>
</dbReference>
<dbReference type="InterPro" id="IPR022783">
    <property type="entry name" value="GCFC_dom"/>
</dbReference>
<dbReference type="GO" id="GO:0003676">
    <property type="term" value="F:nucleic acid binding"/>
    <property type="evidence" value="ECO:0007669"/>
    <property type="project" value="InterPro"/>
</dbReference>
<evidence type="ECO:0000256" key="5">
    <source>
        <dbReference type="ARBA" id="ARBA00023187"/>
    </source>
</evidence>
<feature type="domain" description="G-patch" evidence="8">
    <location>
        <begin position="131"/>
        <end position="177"/>
    </location>
</feature>
<dbReference type="InterPro" id="IPR022159">
    <property type="entry name" value="STIP/TFIP11_N"/>
</dbReference>
<dbReference type="Pfam" id="PF01585">
    <property type="entry name" value="G-patch"/>
    <property type="match status" value="1"/>
</dbReference>
<feature type="region of interest" description="Disordered" evidence="7">
    <location>
        <begin position="22"/>
        <end position="59"/>
    </location>
</feature>
<dbReference type="Pfam" id="PF12457">
    <property type="entry name" value="TIP_N"/>
    <property type="match status" value="1"/>
</dbReference>
<dbReference type="OrthoDB" id="4822at2759"/>
<name>A0A7J7IWV5_BUGNE</name>
<dbReference type="InterPro" id="IPR045211">
    <property type="entry name" value="TFP11/STIP/Ntr1"/>
</dbReference>
<comment type="subcellular location">
    <subcellularLocation>
        <location evidence="1">Nucleus</location>
    </subcellularLocation>
</comment>
<dbReference type="InterPro" id="IPR000467">
    <property type="entry name" value="G_patch_dom"/>
</dbReference>
<evidence type="ECO:0000313" key="10">
    <source>
        <dbReference type="Proteomes" id="UP000593567"/>
    </source>
</evidence>
<evidence type="ECO:0000313" key="9">
    <source>
        <dbReference type="EMBL" id="KAF6018402.1"/>
    </source>
</evidence>
<evidence type="ECO:0000256" key="7">
    <source>
        <dbReference type="SAM" id="MobiDB-lite"/>
    </source>
</evidence>
<feature type="compositionally biased region" description="Basic residues" evidence="7">
    <location>
        <begin position="107"/>
        <end position="116"/>
    </location>
</feature>
<protein>
    <submittedName>
        <fullName evidence="9">TFIP11</fullName>
    </submittedName>
</protein>
<keyword evidence="5" id="KW-0508">mRNA splicing</keyword>
<dbReference type="EMBL" id="VXIV02003312">
    <property type="protein sequence ID" value="KAF6018402.1"/>
    <property type="molecule type" value="Genomic_DNA"/>
</dbReference>
<dbReference type="AlphaFoldDB" id="A0A7J7IWV5"/>
<organism evidence="9 10">
    <name type="scientific">Bugula neritina</name>
    <name type="common">Brown bryozoan</name>
    <name type="synonym">Sertularia neritina</name>
    <dbReference type="NCBI Taxonomy" id="10212"/>
    <lineage>
        <taxon>Eukaryota</taxon>
        <taxon>Metazoa</taxon>
        <taxon>Spiralia</taxon>
        <taxon>Lophotrochozoa</taxon>
        <taxon>Bryozoa</taxon>
        <taxon>Gymnolaemata</taxon>
        <taxon>Cheilostomatida</taxon>
        <taxon>Flustrina</taxon>
        <taxon>Buguloidea</taxon>
        <taxon>Bugulidae</taxon>
        <taxon>Bugula</taxon>
    </lineage>
</organism>
<evidence type="ECO:0000256" key="4">
    <source>
        <dbReference type="ARBA" id="ARBA00022728"/>
    </source>
</evidence>
<dbReference type="GO" id="GO:0000390">
    <property type="term" value="P:spliceosomal complex disassembly"/>
    <property type="evidence" value="ECO:0007669"/>
    <property type="project" value="InterPro"/>
</dbReference>
<comment type="caution">
    <text evidence="9">The sequence shown here is derived from an EMBL/GenBank/DDBJ whole genome shotgun (WGS) entry which is preliminary data.</text>
</comment>
<dbReference type="PANTHER" id="PTHR23329:SF1">
    <property type="entry name" value="TUFTELIN-INTERACTING PROTEIN 11"/>
    <property type="match status" value="1"/>
</dbReference>
<proteinExistence type="inferred from homology"/>
<comment type="similarity">
    <text evidence="2">Belongs to the TFP11/STIP family.</text>
</comment>
<dbReference type="SMART" id="SM00443">
    <property type="entry name" value="G_patch"/>
    <property type="match status" value="1"/>
</dbReference>
<feature type="region of interest" description="Disordered" evidence="7">
    <location>
        <begin position="71"/>
        <end position="127"/>
    </location>
</feature>
<dbReference type="GO" id="GO:0071008">
    <property type="term" value="C:U2-type post-mRNA release spliceosomal complex"/>
    <property type="evidence" value="ECO:0007669"/>
    <property type="project" value="TreeGrafter"/>
</dbReference>
<evidence type="ECO:0000256" key="2">
    <source>
        <dbReference type="ARBA" id="ARBA00010900"/>
    </source>
</evidence>
<evidence type="ECO:0000259" key="8">
    <source>
        <dbReference type="PROSITE" id="PS50174"/>
    </source>
</evidence>
<accession>A0A7J7IWV5</accession>
<evidence type="ECO:0000256" key="6">
    <source>
        <dbReference type="ARBA" id="ARBA00023242"/>
    </source>
</evidence>
<evidence type="ECO:0000256" key="1">
    <source>
        <dbReference type="ARBA" id="ARBA00004123"/>
    </source>
</evidence>
<sequence length="469" mass="53818">MSSPEVEKFEITDYDYENEFNINRPQRRQTKNQAIYGSFAGDSDDEWESRPSFGGGRNSYASGISFISGGLKKSAEDEAAESSKKEVESENVDDSTDPLLQTQFGRPRQKRSHKKSGLSASERIGDWEKHTNKIGSTLLLKMGYKPGEGLGKDGRGIATPVEAKLRRGKGAIGFYGSERTERSLVDFPVKDDDAEEEKKFNEELNRWKRTETGKKKPVYVYKTADQLIAKGSSKKKVKEHDKSKHAQVKVIDMTGKEQRVLTGYHAISTKKHDSEEEAELYAEYKEGQKAFDMPELLHNINMIIDMSEEEIITKDRQLRYERDLTVNMEHECGRLEKLCSQESQQIDRLTQVLNLLNTFDERSKPGAQHPLGLEECVRLFSQLQEEYFEEYKQYDLVTLSIAVVFPLVKKYFAGWQPLTHPSFGCDMMRKWKAILDVDRRHGDSTATHNAYSKLIWDVWMPIVRTAIRV</sequence>
<keyword evidence="4" id="KW-0747">Spliceosome</keyword>
<dbReference type="Proteomes" id="UP000593567">
    <property type="component" value="Unassembled WGS sequence"/>
</dbReference>
<keyword evidence="3" id="KW-0507">mRNA processing</keyword>
<reference evidence="9" key="1">
    <citation type="submission" date="2020-06" db="EMBL/GenBank/DDBJ databases">
        <title>Draft genome of Bugula neritina, a colonial animal packing powerful symbionts and potential medicines.</title>
        <authorList>
            <person name="Rayko M."/>
        </authorList>
    </citation>
    <scope>NUCLEOTIDE SEQUENCE [LARGE SCALE GENOMIC DNA]</scope>
    <source>
        <strain evidence="9">Kwan_BN1</strain>
    </source>
</reference>
<keyword evidence="6" id="KW-0539">Nucleus</keyword>
<dbReference type="Pfam" id="PF07842">
    <property type="entry name" value="GCFC"/>
    <property type="match status" value="1"/>
</dbReference>
<keyword evidence="10" id="KW-1185">Reference proteome</keyword>
<feature type="compositionally biased region" description="Basic and acidic residues" evidence="7">
    <location>
        <begin position="73"/>
        <end position="88"/>
    </location>
</feature>